<dbReference type="InterPro" id="IPR017896">
    <property type="entry name" value="4Fe4S_Fe-S-bd"/>
</dbReference>
<proteinExistence type="predicted"/>
<dbReference type="STRING" id="84035.SAMN05660742_101225"/>
<dbReference type="GO" id="GO:0051536">
    <property type="term" value="F:iron-sulfur cluster binding"/>
    <property type="evidence" value="ECO:0007669"/>
    <property type="project" value="UniProtKB-KW"/>
</dbReference>
<keyword evidence="1" id="KW-0479">Metal-binding</keyword>
<keyword evidence="6" id="KW-1185">Reference proteome</keyword>
<dbReference type="SUPFAM" id="SSF54862">
    <property type="entry name" value="4Fe-4S ferredoxins"/>
    <property type="match status" value="1"/>
</dbReference>
<dbReference type="PANTHER" id="PTHR43193">
    <property type="match status" value="1"/>
</dbReference>
<dbReference type="InterPro" id="IPR052977">
    <property type="entry name" value="Polyferredoxin-like_ET"/>
</dbReference>
<feature type="domain" description="4Fe-4S ferredoxin-type" evidence="4">
    <location>
        <begin position="60"/>
        <end position="89"/>
    </location>
</feature>
<evidence type="ECO:0000256" key="2">
    <source>
        <dbReference type="ARBA" id="ARBA00023004"/>
    </source>
</evidence>
<evidence type="ECO:0000259" key="4">
    <source>
        <dbReference type="PROSITE" id="PS51379"/>
    </source>
</evidence>
<evidence type="ECO:0000256" key="1">
    <source>
        <dbReference type="ARBA" id="ARBA00022723"/>
    </source>
</evidence>
<dbReference type="RefSeq" id="WP_091828442.1">
    <property type="nucleotide sequence ID" value="NZ_FNZK01000001.1"/>
</dbReference>
<dbReference type="Pfam" id="PF12838">
    <property type="entry name" value="Fer4_7"/>
    <property type="match status" value="1"/>
</dbReference>
<sequence length="91" mass="10324">MISQNEIIESTCYIGQSNDNNPKPLPKIYSKRENCCGCTACYAICPVKAIVMKPDKEGFLYPVVDASQCIRCYRCIDVCVFKQDQKKKGYL</sequence>
<name>A0A1H6TY57_9FIRM</name>
<keyword evidence="2" id="KW-0408">Iron</keyword>
<evidence type="ECO:0000256" key="3">
    <source>
        <dbReference type="ARBA" id="ARBA00023014"/>
    </source>
</evidence>
<dbReference type="InterPro" id="IPR017900">
    <property type="entry name" value="4Fe4S_Fe_S_CS"/>
</dbReference>
<dbReference type="Proteomes" id="UP000199662">
    <property type="component" value="Unassembled WGS sequence"/>
</dbReference>
<organism evidence="5 6">
    <name type="scientific">Propionispira arboris</name>
    <dbReference type="NCBI Taxonomy" id="84035"/>
    <lineage>
        <taxon>Bacteria</taxon>
        <taxon>Bacillati</taxon>
        <taxon>Bacillota</taxon>
        <taxon>Negativicutes</taxon>
        <taxon>Selenomonadales</taxon>
        <taxon>Selenomonadaceae</taxon>
        <taxon>Propionispira</taxon>
    </lineage>
</organism>
<protein>
    <submittedName>
        <fullName evidence="5">4Fe-4S dicluster domain-containing protein</fullName>
    </submittedName>
</protein>
<dbReference type="PANTHER" id="PTHR43193:SF2">
    <property type="entry name" value="POLYFERREDOXIN PROTEIN FWDF"/>
    <property type="match status" value="1"/>
</dbReference>
<evidence type="ECO:0000313" key="6">
    <source>
        <dbReference type="Proteomes" id="UP000199662"/>
    </source>
</evidence>
<dbReference type="GO" id="GO:0046872">
    <property type="term" value="F:metal ion binding"/>
    <property type="evidence" value="ECO:0007669"/>
    <property type="project" value="UniProtKB-KW"/>
</dbReference>
<feature type="domain" description="4Fe-4S ferredoxin-type" evidence="4">
    <location>
        <begin position="26"/>
        <end position="55"/>
    </location>
</feature>
<gene>
    <name evidence="5" type="ORF">SAMN05660742_101225</name>
</gene>
<keyword evidence="3" id="KW-0411">Iron-sulfur</keyword>
<dbReference type="PROSITE" id="PS00198">
    <property type="entry name" value="4FE4S_FER_1"/>
    <property type="match status" value="1"/>
</dbReference>
<dbReference type="AlphaFoldDB" id="A0A1H6TY57"/>
<dbReference type="PROSITE" id="PS51379">
    <property type="entry name" value="4FE4S_FER_2"/>
    <property type="match status" value="2"/>
</dbReference>
<evidence type="ECO:0000313" key="5">
    <source>
        <dbReference type="EMBL" id="SEI84959.1"/>
    </source>
</evidence>
<dbReference type="Gene3D" id="3.30.70.20">
    <property type="match status" value="1"/>
</dbReference>
<reference evidence="5 6" key="1">
    <citation type="submission" date="2016-10" db="EMBL/GenBank/DDBJ databases">
        <authorList>
            <person name="de Groot N.N."/>
        </authorList>
    </citation>
    <scope>NUCLEOTIDE SEQUENCE [LARGE SCALE GENOMIC DNA]</scope>
    <source>
        <strain evidence="5 6">DSM 2179</strain>
    </source>
</reference>
<accession>A0A1H6TY57</accession>
<dbReference type="EMBL" id="FNZK01000001">
    <property type="protein sequence ID" value="SEI84959.1"/>
    <property type="molecule type" value="Genomic_DNA"/>
</dbReference>